<proteinExistence type="predicted"/>
<dbReference type="Proteomes" id="UP000053070">
    <property type="component" value="Unassembled WGS sequence"/>
</dbReference>
<dbReference type="RefSeq" id="WP_047005847.1">
    <property type="nucleotide sequence ID" value="NZ_CP018097.1"/>
</dbReference>
<protein>
    <recommendedName>
        <fullName evidence="2">MobA-like NTP transferase domain-containing protein</fullName>
    </recommendedName>
</protein>
<evidence type="ECO:0000313" key="4">
    <source>
        <dbReference type="Proteomes" id="UP000053070"/>
    </source>
</evidence>
<dbReference type="AlphaFoldDB" id="A0A0G9MQI7"/>
<evidence type="ECO:0000259" key="2">
    <source>
        <dbReference type="Pfam" id="PF12804"/>
    </source>
</evidence>
<keyword evidence="1" id="KW-0460">Magnesium</keyword>
<accession>A0A0G9MQI7</accession>
<dbReference type="InterPro" id="IPR025877">
    <property type="entry name" value="MobA-like_NTP_Trfase"/>
</dbReference>
<sequence length="278" mass="30146">MAGSPAPVTVILLAAQRTGVVNPLAERAGVSHKCLVPICGKPLISHVLDVLIARPAVDAIRVVLEPDGQAAVSPILNEYRQRGATIDTIDSDTNIVESVIAATKGEDKPFIITTADNVLLTPEGFEQARETLLSCDGMISLTTREAVWSVHRQGQRGFYDFKDAGYASCNLFGINGQKSLRAAEVFREGGQFMSNKGRMIRAFGLFNIILMALKLVTVERGMQRLGKRFGLDLRPNIFANGELAIDVDNARTYTIAEWILGQRLGMDIPKPVIDPASG</sequence>
<dbReference type="EMBL" id="LBHC01000001">
    <property type="protein sequence ID" value="KLE32997.1"/>
    <property type="molecule type" value="Genomic_DNA"/>
</dbReference>
<dbReference type="KEGG" id="egn:BMF35_a2031"/>
<gene>
    <name evidence="3" type="ORF">AAW01_03045</name>
</gene>
<dbReference type="InterPro" id="IPR029044">
    <property type="entry name" value="Nucleotide-diphossugar_trans"/>
</dbReference>
<dbReference type="PATRIC" id="fig|502682.8.peg.621"/>
<dbReference type="Pfam" id="PF12804">
    <property type="entry name" value="NTP_transf_3"/>
    <property type="match status" value="1"/>
</dbReference>
<dbReference type="Gene3D" id="3.90.550.10">
    <property type="entry name" value="Spore Coat Polysaccharide Biosynthesis Protein SpsA, Chain A"/>
    <property type="match status" value="1"/>
</dbReference>
<name>A0A0G9MQI7_9SPHN</name>
<dbReference type="STRING" id="502682.BMF35_a2031"/>
<feature type="domain" description="MobA-like NTP transferase" evidence="2">
    <location>
        <begin position="25"/>
        <end position="134"/>
    </location>
</feature>
<dbReference type="OrthoDB" id="7400486at2"/>
<keyword evidence="4" id="KW-1185">Reference proteome</keyword>
<evidence type="ECO:0000256" key="1">
    <source>
        <dbReference type="ARBA" id="ARBA00022842"/>
    </source>
</evidence>
<comment type="caution">
    <text evidence="3">The sequence shown here is derived from an EMBL/GenBank/DDBJ whole genome shotgun (WGS) entry which is preliminary data.</text>
</comment>
<organism evidence="3 4">
    <name type="scientific">Aurantiacibacter gangjinensis</name>
    <dbReference type="NCBI Taxonomy" id="502682"/>
    <lineage>
        <taxon>Bacteria</taxon>
        <taxon>Pseudomonadati</taxon>
        <taxon>Pseudomonadota</taxon>
        <taxon>Alphaproteobacteria</taxon>
        <taxon>Sphingomonadales</taxon>
        <taxon>Erythrobacteraceae</taxon>
        <taxon>Aurantiacibacter</taxon>
    </lineage>
</organism>
<evidence type="ECO:0000313" key="3">
    <source>
        <dbReference type="EMBL" id="KLE32997.1"/>
    </source>
</evidence>
<reference evidence="3 4" key="1">
    <citation type="submission" date="2015-04" db="EMBL/GenBank/DDBJ databases">
        <title>The draft genome sequence of Erythrobacr gangjinensis K7-2.</title>
        <authorList>
            <person name="Zhuang L."/>
            <person name="Liu Y."/>
            <person name="Shao Z."/>
        </authorList>
    </citation>
    <scope>NUCLEOTIDE SEQUENCE [LARGE SCALE GENOMIC DNA]</scope>
    <source>
        <strain evidence="3 4">K7-2</strain>
    </source>
</reference>
<dbReference type="SUPFAM" id="SSF53448">
    <property type="entry name" value="Nucleotide-diphospho-sugar transferases"/>
    <property type="match status" value="1"/>
</dbReference>
<dbReference type="GO" id="GO:0016779">
    <property type="term" value="F:nucleotidyltransferase activity"/>
    <property type="evidence" value="ECO:0007669"/>
    <property type="project" value="UniProtKB-ARBA"/>
</dbReference>